<keyword evidence="3" id="KW-1090">Inhibition of host innate immune response by virus</keyword>
<keyword evidence="2" id="KW-0945">Host-virus interaction</keyword>
<gene>
    <name evidence="5" type="primary">ORF0</name>
</gene>
<reference evidence="5" key="2">
    <citation type="journal article" date="2023" name="Arch. Virol.">
        <title>Complete genome sequence of a novel polerovirus infecting Cynanchum rostellatum.</title>
        <authorList>
            <person name="Tokuda R."/>
            <person name="Watanabe K."/>
            <person name="Koinuma H."/>
            <person name="Okano Y."/>
            <person name="Nijo T."/>
            <person name="Yamamoto T."/>
            <person name="Suzuki M."/>
            <person name="Maejima K."/>
            <person name="Namba S."/>
            <person name="Yamaji Y."/>
        </authorList>
    </citation>
    <scope>NUCLEOTIDE SEQUENCE</scope>
    <source>
        <strain evidence="5">JPN-2017</strain>
    </source>
</reference>
<accession>A0AA48K6G6</accession>
<keyword evidence="1" id="KW-0941">Suppressor of RNA silencing</keyword>
<evidence type="ECO:0000256" key="2">
    <source>
        <dbReference type="ARBA" id="ARBA00022581"/>
    </source>
</evidence>
<evidence type="ECO:0000256" key="3">
    <source>
        <dbReference type="ARBA" id="ARBA00022632"/>
    </source>
</evidence>
<dbReference type="GO" id="GO:0016032">
    <property type="term" value="P:viral process"/>
    <property type="evidence" value="ECO:0007669"/>
    <property type="project" value="InterPro"/>
</dbReference>
<evidence type="ECO:0000256" key="1">
    <source>
        <dbReference type="ARBA" id="ARBA00022463"/>
    </source>
</evidence>
<dbReference type="Pfam" id="PF04662">
    <property type="entry name" value="Luteo_PO"/>
    <property type="match status" value="1"/>
</dbReference>
<organism evidence="5">
    <name type="scientific">Cynanchum yellow mottle-associated virus</name>
    <dbReference type="NCBI Taxonomy" id="2926297"/>
    <lineage>
        <taxon>Viruses</taxon>
        <taxon>Riboviria</taxon>
        <taxon>Orthornavirae</taxon>
        <taxon>Pisuviricota</taxon>
        <taxon>Pisoniviricetes</taxon>
        <taxon>Sobelivirales</taxon>
        <taxon>Solemoviridae</taxon>
        <taxon>Polerovirus</taxon>
    </lineage>
</organism>
<sequence length="256" mass="29219">MLTVTPSGKVVPNFTGPALRIELFYSINQLILLFTAGLTEFDINNEEYGVYHSNFDFSCYYLFPILLLRGVYGLGEGYILLPRKCYVAILQWGLLLGQFPHVSDYQDGTQPVILLDFTVSRSRSNYRVQLQRYSGTLTAQVLSANTEYISRGLAAFKGILSVLLQRAEEFCGEYHTLPTPVSVKSMVDLLMWDGFRIIWDSDYRILARYGSRLMSRYHHSVSTWLQMDLFRGLMALDSSPVEDIFNDSELQKILAS</sequence>
<reference evidence="5" key="1">
    <citation type="submission" date="2022-03" db="EMBL/GenBank/DDBJ databases">
        <authorList>
            <person name="Tokuda R."/>
            <person name="Maejima K."/>
            <person name="Namba S."/>
            <person name="Yamaji Y."/>
        </authorList>
    </citation>
    <scope>NUCLEOTIDE SEQUENCE</scope>
    <source>
        <strain evidence="5">JPN-2017</strain>
    </source>
</reference>
<name>A0AA48K6G6_9VIRU</name>
<dbReference type="InterPro" id="IPR006755">
    <property type="entry name" value="Virus_P0"/>
</dbReference>
<dbReference type="GO" id="GO:0052170">
    <property type="term" value="P:symbiont-mediated suppression of host innate immune response"/>
    <property type="evidence" value="ECO:0007669"/>
    <property type="project" value="UniProtKB-KW"/>
</dbReference>
<evidence type="ECO:0000313" key="5">
    <source>
        <dbReference type="EMBL" id="BDG82424.1"/>
    </source>
</evidence>
<proteinExistence type="predicted"/>
<evidence type="ECO:0000256" key="4">
    <source>
        <dbReference type="ARBA" id="ARBA00023280"/>
    </source>
</evidence>
<dbReference type="EMBL" id="LC699794">
    <property type="protein sequence ID" value="BDG82424.1"/>
    <property type="molecule type" value="Genomic_RNA"/>
</dbReference>
<protein>
    <submittedName>
        <fullName evidence="5">P0 protein</fullName>
    </submittedName>
</protein>
<keyword evidence="4" id="KW-0899">Viral immunoevasion</keyword>